<feature type="signal peptide" evidence="4">
    <location>
        <begin position="1"/>
        <end position="26"/>
    </location>
</feature>
<dbReference type="AlphaFoldDB" id="A0A916U940"/>
<dbReference type="Pfam" id="PF13458">
    <property type="entry name" value="Peripla_BP_6"/>
    <property type="match status" value="1"/>
</dbReference>
<dbReference type="RefSeq" id="WP_188609458.1">
    <property type="nucleotide sequence ID" value="NZ_BMGG01000004.1"/>
</dbReference>
<dbReference type="PANTHER" id="PTHR30483">
    <property type="entry name" value="LEUCINE-SPECIFIC-BINDING PROTEIN"/>
    <property type="match status" value="1"/>
</dbReference>
<comment type="similarity">
    <text evidence="1">Belongs to the leucine-binding protein family.</text>
</comment>
<reference evidence="6" key="2">
    <citation type="submission" date="2020-09" db="EMBL/GenBank/DDBJ databases">
        <authorList>
            <person name="Sun Q."/>
            <person name="Zhou Y."/>
        </authorList>
    </citation>
    <scope>NUCLEOTIDE SEQUENCE</scope>
    <source>
        <strain evidence="6">CGMCC 1.12919</strain>
    </source>
</reference>
<keyword evidence="3" id="KW-0029">Amino-acid transport</keyword>
<accession>A0A916U940</accession>
<dbReference type="InterPro" id="IPR028082">
    <property type="entry name" value="Peripla_BP_I"/>
</dbReference>
<evidence type="ECO:0000313" key="6">
    <source>
        <dbReference type="EMBL" id="GGC65051.1"/>
    </source>
</evidence>
<keyword evidence="3" id="KW-0813">Transport</keyword>
<dbReference type="Gene3D" id="3.40.50.2300">
    <property type="match status" value="2"/>
</dbReference>
<proteinExistence type="inferred from homology"/>
<dbReference type="CDD" id="cd06333">
    <property type="entry name" value="PBP1_ABC_RPA1789-like"/>
    <property type="match status" value="1"/>
</dbReference>
<evidence type="ECO:0000256" key="4">
    <source>
        <dbReference type="SAM" id="SignalP"/>
    </source>
</evidence>
<dbReference type="EMBL" id="BMGG01000004">
    <property type="protein sequence ID" value="GGC65051.1"/>
    <property type="molecule type" value="Genomic_DNA"/>
</dbReference>
<evidence type="ECO:0000259" key="5">
    <source>
        <dbReference type="Pfam" id="PF13458"/>
    </source>
</evidence>
<dbReference type="InterPro" id="IPR051010">
    <property type="entry name" value="BCAA_transport"/>
</dbReference>
<dbReference type="PANTHER" id="PTHR30483:SF38">
    <property type="entry name" value="BLR7848 PROTEIN"/>
    <property type="match status" value="1"/>
</dbReference>
<dbReference type="SUPFAM" id="SSF53822">
    <property type="entry name" value="Periplasmic binding protein-like I"/>
    <property type="match status" value="1"/>
</dbReference>
<feature type="domain" description="Leucine-binding protein" evidence="5">
    <location>
        <begin position="29"/>
        <end position="361"/>
    </location>
</feature>
<keyword evidence="7" id="KW-1185">Reference proteome</keyword>
<dbReference type="GO" id="GO:0006865">
    <property type="term" value="P:amino acid transport"/>
    <property type="evidence" value="ECO:0007669"/>
    <property type="project" value="UniProtKB-KW"/>
</dbReference>
<comment type="caution">
    <text evidence="6">The sequence shown here is derived from an EMBL/GenBank/DDBJ whole genome shotgun (WGS) entry which is preliminary data.</text>
</comment>
<evidence type="ECO:0000256" key="1">
    <source>
        <dbReference type="ARBA" id="ARBA00010062"/>
    </source>
</evidence>
<evidence type="ECO:0000313" key="7">
    <source>
        <dbReference type="Proteomes" id="UP000637002"/>
    </source>
</evidence>
<gene>
    <name evidence="6" type="ORF">GCM10010994_24600</name>
</gene>
<dbReference type="Proteomes" id="UP000637002">
    <property type="component" value="Unassembled WGS sequence"/>
</dbReference>
<evidence type="ECO:0000256" key="3">
    <source>
        <dbReference type="ARBA" id="ARBA00022970"/>
    </source>
</evidence>
<dbReference type="InterPro" id="IPR028081">
    <property type="entry name" value="Leu-bd"/>
</dbReference>
<sequence>MTNLKSRRLCLAALASLLLAPGAAAAAEPITIGAIYPMSGSASFLGIPEERALRMVVEDWNKAGGLAGRPVKLIAYDTEGNSTKGVQQLRRLVESDKVDVLFGPSSSGESLAAIPIANELQTPMIAHGGTEAIVSPPLKYVFNSCPVDRVAISHVLAYAKRNGFKKLAMMSAADGYGQSGTRILRELAPTYGIDVVAAEEFNRQDPDITAQVLRVREREPDAIVVWSALPGPTVLLKNARAVGYDVPIIVGYGAASNALVANVGAAAEGVYISSFRLLVPDSLPDSDPSKPVVQKLYTDYKAKYGQAPENFAQHSYDAALILEQAVKSIKGPLTRDTLRDAIETVQVTGANGRFHFSPTSHGGLDLESKPLVMLRYEQGRWRVVE</sequence>
<evidence type="ECO:0000256" key="2">
    <source>
        <dbReference type="ARBA" id="ARBA00022729"/>
    </source>
</evidence>
<organism evidence="6 7">
    <name type="scientific">Chelatococcus reniformis</name>
    <dbReference type="NCBI Taxonomy" id="1494448"/>
    <lineage>
        <taxon>Bacteria</taxon>
        <taxon>Pseudomonadati</taxon>
        <taxon>Pseudomonadota</taxon>
        <taxon>Alphaproteobacteria</taxon>
        <taxon>Hyphomicrobiales</taxon>
        <taxon>Chelatococcaceae</taxon>
        <taxon>Chelatococcus</taxon>
    </lineage>
</organism>
<reference evidence="6" key="1">
    <citation type="journal article" date="2014" name="Int. J. Syst. Evol. Microbiol.">
        <title>Complete genome sequence of Corynebacterium casei LMG S-19264T (=DSM 44701T), isolated from a smear-ripened cheese.</title>
        <authorList>
            <consortium name="US DOE Joint Genome Institute (JGI-PGF)"/>
            <person name="Walter F."/>
            <person name="Albersmeier A."/>
            <person name="Kalinowski J."/>
            <person name="Ruckert C."/>
        </authorList>
    </citation>
    <scope>NUCLEOTIDE SEQUENCE</scope>
    <source>
        <strain evidence="6">CGMCC 1.12919</strain>
    </source>
</reference>
<feature type="chain" id="PRO_5036788917" evidence="4">
    <location>
        <begin position="27"/>
        <end position="385"/>
    </location>
</feature>
<protein>
    <submittedName>
        <fullName evidence="6">ABC transporter substrate-binding protein</fullName>
    </submittedName>
</protein>
<keyword evidence="2 4" id="KW-0732">Signal</keyword>
<name>A0A916U940_9HYPH</name>